<dbReference type="EMBL" id="JAPPUY010000002">
    <property type="protein sequence ID" value="MCY4744950.1"/>
    <property type="molecule type" value="Genomic_DNA"/>
</dbReference>
<name>A0ACC6C9K0_9BURK</name>
<comment type="caution">
    <text evidence="1">The sequence shown here is derived from an EMBL/GenBank/DDBJ whole genome shotgun (WGS) entry which is preliminary data.</text>
</comment>
<protein>
    <submittedName>
        <fullName evidence="1">Uncharacterized protein</fullName>
    </submittedName>
</protein>
<evidence type="ECO:0000313" key="2">
    <source>
        <dbReference type="Proteomes" id="UP001076464"/>
    </source>
</evidence>
<sequence length="87" mass="10289">MEDERFICWSTLLREEWERQLPEEMRKPEFWLDHGWRLDSRLARILTAWVEREPAQVWRSAAIAVMNAMAADARDARDTDKLLSTGG</sequence>
<accession>A0ACC6C9K0</accession>
<proteinExistence type="predicted"/>
<evidence type="ECO:0000313" key="1">
    <source>
        <dbReference type="EMBL" id="MCY4744950.1"/>
    </source>
</evidence>
<organism evidence="1 2">
    <name type="scientific">Roseateles hydrophilus</name>
    <dbReference type="NCBI Taxonomy" id="2975054"/>
    <lineage>
        <taxon>Bacteria</taxon>
        <taxon>Pseudomonadati</taxon>
        <taxon>Pseudomonadota</taxon>
        <taxon>Betaproteobacteria</taxon>
        <taxon>Burkholderiales</taxon>
        <taxon>Sphaerotilaceae</taxon>
        <taxon>Roseateles</taxon>
    </lineage>
</organism>
<keyword evidence="2" id="KW-1185">Reference proteome</keyword>
<reference evidence="1" key="1">
    <citation type="submission" date="2022-08" db="EMBL/GenBank/DDBJ databases">
        <title>Genome sequencing of Pelomonas sp. UHG3.</title>
        <authorList>
            <person name="So Y."/>
        </authorList>
    </citation>
    <scope>NUCLEOTIDE SEQUENCE</scope>
    <source>
        <strain evidence="1">UHG3</strain>
    </source>
</reference>
<dbReference type="Proteomes" id="UP001076464">
    <property type="component" value="Unassembled WGS sequence"/>
</dbReference>
<gene>
    <name evidence="1" type="ORF">NYO99_08205</name>
</gene>